<dbReference type="AlphaFoldDB" id="A0A2H1H0R1"/>
<evidence type="ECO:0000256" key="6">
    <source>
        <dbReference type="ARBA" id="ARBA00023163"/>
    </source>
</evidence>
<dbReference type="GO" id="GO:0005634">
    <property type="term" value="C:nucleus"/>
    <property type="evidence" value="ECO:0007669"/>
    <property type="project" value="UniProtKB-SubCell"/>
</dbReference>
<name>A0A2H1H0R1_ZYMTR</name>
<feature type="domain" description="Zn(2)-C6 fungal-type" evidence="9">
    <location>
        <begin position="9"/>
        <end position="40"/>
    </location>
</feature>
<dbReference type="GO" id="GO:0003677">
    <property type="term" value="F:DNA binding"/>
    <property type="evidence" value="ECO:0007669"/>
    <property type="project" value="UniProtKB-KW"/>
</dbReference>
<dbReference type="EMBL" id="LT854262">
    <property type="protein sequence ID" value="SMR59388.1"/>
    <property type="molecule type" value="Genomic_DNA"/>
</dbReference>
<dbReference type="GO" id="GO:0008270">
    <property type="term" value="F:zinc ion binding"/>
    <property type="evidence" value="ECO:0007669"/>
    <property type="project" value="InterPro"/>
</dbReference>
<evidence type="ECO:0000256" key="3">
    <source>
        <dbReference type="ARBA" id="ARBA00022833"/>
    </source>
</evidence>
<dbReference type="InterPro" id="IPR007219">
    <property type="entry name" value="XnlR_reg_dom"/>
</dbReference>
<evidence type="ECO:0000256" key="8">
    <source>
        <dbReference type="SAM" id="MobiDB-lite"/>
    </source>
</evidence>
<dbReference type="PROSITE" id="PS50048">
    <property type="entry name" value="ZN2_CY6_FUNGAL_2"/>
    <property type="match status" value="1"/>
</dbReference>
<dbReference type="CDD" id="cd00067">
    <property type="entry name" value="GAL4"/>
    <property type="match status" value="1"/>
</dbReference>
<dbReference type="GO" id="GO:0006351">
    <property type="term" value="P:DNA-templated transcription"/>
    <property type="evidence" value="ECO:0007669"/>
    <property type="project" value="InterPro"/>
</dbReference>
<keyword evidence="6" id="KW-0804">Transcription</keyword>
<dbReference type="SUPFAM" id="SSF57701">
    <property type="entry name" value="Zn2/Cys6 DNA-binding domain"/>
    <property type="match status" value="1"/>
</dbReference>
<organism evidence="10 11">
    <name type="scientific">Zymoseptoria tritici ST99CH_1E4</name>
    <dbReference type="NCBI Taxonomy" id="1276532"/>
    <lineage>
        <taxon>Eukaryota</taxon>
        <taxon>Fungi</taxon>
        <taxon>Dikarya</taxon>
        <taxon>Ascomycota</taxon>
        <taxon>Pezizomycotina</taxon>
        <taxon>Dothideomycetes</taxon>
        <taxon>Dothideomycetidae</taxon>
        <taxon>Mycosphaerellales</taxon>
        <taxon>Mycosphaerellaceae</taxon>
        <taxon>Zymoseptoria</taxon>
    </lineage>
</organism>
<evidence type="ECO:0000313" key="11">
    <source>
        <dbReference type="Proteomes" id="UP000245764"/>
    </source>
</evidence>
<feature type="region of interest" description="Disordered" evidence="8">
    <location>
        <begin position="38"/>
        <end position="122"/>
    </location>
</feature>
<dbReference type="PANTHER" id="PTHR31313">
    <property type="entry name" value="TY1 ENHANCER ACTIVATOR"/>
    <property type="match status" value="1"/>
</dbReference>
<feature type="compositionally biased region" description="Polar residues" evidence="8">
    <location>
        <begin position="105"/>
        <end position="115"/>
    </location>
</feature>
<dbReference type="InterPro" id="IPR001138">
    <property type="entry name" value="Zn2Cys6_DnaBD"/>
</dbReference>
<keyword evidence="5" id="KW-0238">DNA-binding</keyword>
<gene>
    <name evidence="10" type="ORF">ZT1E4_G10123</name>
</gene>
<evidence type="ECO:0000256" key="2">
    <source>
        <dbReference type="ARBA" id="ARBA00022723"/>
    </source>
</evidence>
<proteinExistence type="predicted"/>
<dbReference type="GO" id="GO:0000981">
    <property type="term" value="F:DNA-binding transcription factor activity, RNA polymerase II-specific"/>
    <property type="evidence" value="ECO:0007669"/>
    <property type="project" value="InterPro"/>
</dbReference>
<evidence type="ECO:0000256" key="5">
    <source>
        <dbReference type="ARBA" id="ARBA00023125"/>
    </source>
</evidence>
<dbReference type="Proteomes" id="UP000245764">
    <property type="component" value="Chromosome 10"/>
</dbReference>
<keyword evidence="2" id="KW-0479">Metal-binding</keyword>
<dbReference type="CDD" id="cd12148">
    <property type="entry name" value="fungal_TF_MHR"/>
    <property type="match status" value="1"/>
</dbReference>
<dbReference type="Pfam" id="PF00172">
    <property type="entry name" value="Zn_clus"/>
    <property type="match status" value="1"/>
</dbReference>
<dbReference type="InterPro" id="IPR036864">
    <property type="entry name" value="Zn2-C6_fun-type_DNA-bd_sf"/>
</dbReference>
<comment type="subcellular location">
    <subcellularLocation>
        <location evidence="1">Nucleus</location>
    </subcellularLocation>
</comment>
<dbReference type="SMART" id="SM00906">
    <property type="entry name" value="Fungal_trans"/>
    <property type="match status" value="1"/>
</dbReference>
<dbReference type="Pfam" id="PF04082">
    <property type="entry name" value="Fungal_trans"/>
    <property type="match status" value="1"/>
</dbReference>
<feature type="compositionally biased region" description="Polar residues" evidence="8">
    <location>
        <begin position="56"/>
        <end position="74"/>
    </location>
</feature>
<evidence type="ECO:0000259" key="9">
    <source>
        <dbReference type="PROSITE" id="PS50048"/>
    </source>
</evidence>
<dbReference type="Gene3D" id="4.10.240.10">
    <property type="entry name" value="Zn(2)-C6 fungal-type DNA-binding domain"/>
    <property type="match status" value="1"/>
</dbReference>
<evidence type="ECO:0000256" key="1">
    <source>
        <dbReference type="ARBA" id="ARBA00004123"/>
    </source>
</evidence>
<dbReference type="InterPro" id="IPR051615">
    <property type="entry name" value="Transcr_Regulatory_Elem"/>
</dbReference>
<keyword evidence="4" id="KW-0805">Transcription regulation</keyword>
<evidence type="ECO:0000256" key="7">
    <source>
        <dbReference type="ARBA" id="ARBA00023242"/>
    </source>
</evidence>
<protein>
    <recommendedName>
        <fullName evidence="9">Zn(2)-C6 fungal-type domain-containing protein</fullName>
    </recommendedName>
</protein>
<dbReference type="PANTHER" id="PTHR31313:SF86">
    <property type="entry name" value="ZN(2)-C6 FUNGAL-TYPE DOMAIN-CONTAINING PROTEIN"/>
    <property type="match status" value="1"/>
</dbReference>
<evidence type="ECO:0000256" key="4">
    <source>
        <dbReference type="ARBA" id="ARBA00023015"/>
    </source>
</evidence>
<reference evidence="11" key="1">
    <citation type="submission" date="2017-05" db="EMBL/GenBank/DDBJ databases">
        <authorList>
            <person name="Song R."/>
            <person name="Chenine A.L."/>
            <person name="Ruprecht R.M."/>
        </authorList>
    </citation>
    <scope>NUCLEOTIDE SEQUENCE [LARGE SCALE GENOMIC DNA]</scope>
</reference>
<evidence type="ECO:0000313" key="10">
    <source>
        <dbReference type="EMBL" id="SMR59388.1"/>
    </source>
</evidence>
<keyword evidence="7" id="KW-0539">Nucleus</keyword>
<dbReference type="SMART" id="SM00066">
    <property type="entry name" value="GAL4"/>
    <property type="match status" value="1"/>
</dbReference>
<accession>A0A2H1H0R1</accession>
<dbReference type="PROSITE" id="PS00463">
    <property type="entry name" value="ZN2_CY6_FUNGAL_1"/>
    <property type="match status" value="1"/>
</dbReference>
<sequence length="654" mass="73718">MAPAPPYTACNNCHAGHTFCDKERPECGRCRASGKPNCTYPLQKKDSASPAASSAHQVKSSSISTPQVDVSKTIQPRRETMPAEKPAPGSVGTPSASNGKRARSPDSTIESTANNDRAKRPAHGCFDAEREARTPMLLFGHAAKQRQMEEVNFDEGKLDFDGLDPHLGQRLLDMHWKRQHHTYLVVYRPAFTRDMACAGPYFSKTLLNAIYFGAASLAGEFRKDPYDPHTAGWDFRERACELVKDTMEESDITTIQALLLMTDSMFAMGDKKSIKTAWLYAGYAVHMIKTLGLQLDITKRPNGMNLKEEDLEIRRRVFWSAFVIDKLHSMYQGQAPLLPHSQCDVPILFQDDYEELERWIPMTHEISRCPGYRTRSVSTFTHLCKLAVILNEILERFYNPKGAEHEAEASDRAVTSIDKQLNDWARQLPKHLKGREPDWILPSHVMSLGLLSHVARLLLHRPFTRRDHFLPAAWTKGVSRDRCCDFAKKIDDYHKWTYKSLDKIRLPFLNTYALYAAAITTPALPPDEFTMTQRAIERYNSCAALLRQQSTINPATRKARDIVDRLERFLTTPGPRETSTHRAAPAYGDTLLDAVEGSSAGQTSEENITVAPAKRQLSLTDASVSGHLDRAVEEMQDLDLRIFGLSHPGYNPDF</sequence>
<keyword evidence="3" id="KW-0862">Zinc</keyword>